<dbReference type="SMART" id="SM00241">
    <property type="entry name" value="ZP"/>
    <property type="match status" value="1"/>
</dbReference>
<dbReference type="OrthoDB" id="2015116at2759"/>
<evidence type="ECO:0000256" key="3">
    <source>
        <dbReference type="ARBA" id="ARBA00022737"/>
    </source>
</evidence>
<dbReference type="PANTHER" id="PTHR14002:SF18">
    <property type="entry name" value="ONCOPROTEIN-INDUCED TRANSCRIPT 3 PROTEIN"/>
    <property type="match status" value="1"/>
</dbReference>
<dbReference type="PRINTS" id="PR00023">
    <property type="entry name" value="ZPELLUCIDA"/>
</dbReference>
<keyword evidence="1" id="KW-0245">EGF-like domain</keyword>
<dbReference type="GeneID" id="103181268"/>
<dbReference type="CDD" id="cd00054">
    <property type="entry name" value="EGF_CA"/>
    <property type="match status" value="1"/>
</dbReference>
<reference evidence="8" key="4">
    <citation type="submission" date="2025-08" db="UniProtKB">
        <authorList>
            <consortium name="Ensembl"/>
        </authorList>
    </citation>
    <scope>IDENTIFICATION</scope>
</reference>
<evidence type="ECO:0000256" key="2">
    <source>
        <dbReference type="ARBA" id="ARBA00022729"/>
    </source>
</evidence>
<dbReference type="SMART" id="SM00179">
    <property type="entry name" value="EGF_CA"/>
    <property type="match status" value="2"/>
</dbReference>
<evidence type="ECO:0000256" key="1">
    <source>
        <dbReference type="ARBA" id="ARBA00022536"/>
    </source>
</evidence>
<feature type="domain" description="ZP" evidence="7">
    <location>
        <begin position="270"/>
        <end position="519"/>
    </location>
</feature>
<evidence type="ECO:0000313" key="9">
    <source>
        <dbReference type="Proteomes" id="UP000314986"/>
    </source>
</evidence>
<dbReference type="Gene3D" id="2.10.25.10">
    <property type="entry name" value="Laminin"/>
    <property type="match status" value="2"/>
</dbReference>
<dbReference type="STRING" id="7868.ENSCMIP00000005104"/>
<dbReference type="KEGG" id="cmk:103181268"/>
<dbReference type="RefSeq" id="XP_007895821.2">
    <property type="nucleotide sequence ID" value="XM_007897630.2"/>
</dbReference>
<dbReference type="PROSITE" id="PS01187">
    <property type="entry name" value="EGF_CA"/>
    <property type="match status" value="1"/>
</dbReference>
<dbReference type="FunFam" id="2.10.25.10:FF:000240">
    <property type="entry name" value="Vitamin K-dependent protein S"/>
    <property type="match status" value="1"/>
</dbReference>
<dbReference type="Pfam" id="PF00100">
    <property type="entry name" value="Zona_pellucida"/>
    <property type="match status" value="1"/>
</dbReference>
<sequence length="547" mass="60302">MHSLILLLSLTLSAGFQTSSALYLEPCSTYISLNEPWRNTENHINDSLGALKCDNDMDGQWYRFTGMSGDAMPTFCIEENFCGTHAPIWLNGSHPNVSAGIVSIEACASFNNNCCLWSTIIDVKACPKGYYVYRLPKPNYCFHAYCGHFYDICDEADCVGTCSGLEECHCTEGTVLGPDGQTCLDVNECEVNNGGCSEICHNLKGSFQCSCMAGHVLSNDHVTCEDIEGCHYNNGGCSHVCTTGDDGYHCECPRGLVLSEDTHSCLVPVQCKSDSIEVSVPKDLIGGLELFLLNSSCQGLSNGTHVNINFNLKTCGTVVEVVDDKIIATNTLTGIPKQTPGSNGDIIIRTSKLVIPIVCEFPRRYTVSEGYVPNSLNSQLEIMSRNHGRFPFALEIFKSKEFDEIYRDAPPVLKLRDSLYFGIEPLMHVDGLQALVENCFATPSPKSDDIMRYYLIKDGCVSDDAVKQQSSRDHLAKHFYVPVFKFVGKDNKKVYLHCRVLVCGALDERSRCSQGCRARIQRSSETEDTGHLRNHVLTGGPIVIDTE</sequence>
<dbReference type="InterPro" id="IPR055356">
    <property type="entry name" value="ZP-N"/>
</dbReference>
<dbReference type="InterPro" id="IPR000742">
    <property type="entry name" value="EGF"/>
</dbReference>
<dbReference type="InterPro" id="IPR018097">
    <property type="entry name" value="EGF_Ca-bd_CS"/>
</dbReference>
<dbReference type="Pfam" id="PF23283">
    <property type="entry name" value="D8C_UMOD"/>
    <property type="match status" value="1"/>
</dbReference>
<dbReference type="Gene3D" id="2.60.40.4100">
    <property type="entry name" value="Zona pellucida, ZP-C domain"/>
    <property type="match status" value="1"/>
</dbReference>
<organism evidence="8 9">
    <name type="scientific">Callorhinchus milii</name>
    <name type="common">Ghost shark</name>
    <dbReference type="NCBI Taxonomy" id="7868"/>
    <lineage>
        <taxon>Eukaryota</taxon>
        <taxon>Metazoa</taxon>
        <taxon>Chordata</taxon>
        <taxon>Craniata</taxon>
        <taxon>Vertebrata</taxon>
        <taxon>Chondrichthyes</taxon>
        <taxon>Holocephali</taxon>
        <taxon>Chimaeriformes</taxon>
        <taxon>Callorhinchidae</taxon>
        <taxon>Callorhinchus</taxon>
    </lineage>
</organism>
<keyword evidence="3" id="KW-0677">Repeat</keyword>
<feature type="signal peptide" evidence="6">
    <location>
        <begin position="1"/>
        <end position="21"/>
    </location>
</feature>
<feature type="chain" id="PRO_5021351201" evidence="6">
    <location>
        <begin position="22"/>
        <end position="547"/>
    </location>
</feature>
<protein>
    <submittedName>
        <fullName evidence="8">Oncoprotein induced transcript 3</fullName>
    </submittedName>
</protein>
<dbReference type="InterPro" id="IPR048290">
    <property type="entry name" value="ZP_chr"/>
</dbReference>
<evidence type="ECO:0000259" key="7">
    <source>
        <dbReference type="PROSITE" id="PS51034"/>
    </source>
</evidence>
<evidence type="ECO:0000256" key="6">
    <source>
        <dbReference type="SAM" id="SignalP"/>
    </source>
</evidence>
<keyword evidence="4" id="KW-1015">Disulfide bond</keyword>
<dbReference type="InterPro" id="IPR001507">
    <property type="entry name" value="ZP_dom"/>
</dbReference>
<reference evidence="9" key="2">
    <citation type="journal article" date="2007" name="PLoS Biol.">
        <title>Survey sequencing and comparative analysis of the elephant shark (Callorhinchus milii) genome.</title>
        <authorList>
            <person name="Venkatesh B."/>
            <person name="Kirkness E.F."/>
            <person name="Loh Y.H."/>
            <person name="Halpern A.L."/>
            <person name="Lee A.P."/>
            <person name="Johnson J."/>
            <person name="Dandona N."/>
            <person name="Viswanathan L.D."/>
            <person name="Tay A."/>
            <person name="Venter J.C."/>
            <person name="Strausberg R.L."/>
            <person name="Brenner S."/>
        </authorList>
    </citation>
    <scope>NUCLEOTIDE SEQUENCE [LARGE SCALE GENOMIC DNA]</scope>
</reference>
<dbReference type="GeneTree" id="ENSGT00940000157851"/>
<dbReference type="InterPro" id="IPR042235">
    <property type="entry name" value="ZP-C_dom"/>
</dbReference>
<proteinExistence type="predicted"/>
<dbReference type="OMA" id="EFPRHYT"/>
<dbReference type="PROSITE" id="PS51034">
    <property type="entry name" value="ZP_2"/>
    <property type="match status" value="1"/>
</dbReference>
<dbReference type="Ensembl" id="ENSCMIT00000005286.1">
    <property type="protein sequence ID" value="ENSCMIP00000005104.1"/>
    <property type="gene ID" value="ENSCMIG00000003000.1"/>
</dbReference>
<evidence type="ECO:0000313" key="8">
    <source>
        <dbReference type="Ensembl" id="ENSCMIP00000005104.1"/>
    </source>
</evidence>
<dbReference type="InterPro" id="IPR001881">
    <property type="entry name" value="EGF-like_Ca-bd_dom"/>
</dbReference>
<reference evidence="8" key="5">
    <citation type="submission" date="2025-09" db="UniProtKB">
        <authorList>
            <consortium name="Ensembl"/>
        </authorList>
    </citation>
    <scope>IDENTIFICATION</scope>
</reference>
<evidence type="ECO:0000256" key="4">
    <source>
        <dbReference type="ARBA" id="ARBA00023157"/>
    </source>
</evidence>
<dbReference type="Pfam" id="PF23344">
    <property type="entry name" value="ZP-N"/>
    <property type="match status" value="1"/>
</dbReference>
<reference evidence="9" key="3">
    <citation type="journal article" date="2014" name="Nature">
        <title>Elephant shark genome provides unique insights into gnathostome evolution.</title>
        <authorList>
            <consortium name="International Elephant Shark Genome Sequencing Consortium"/>
            <person name="Venkatesh B."/>
            <person name="Lee A.P."/>
            <person name="Ravi V."/>
            <person name="Maurya A.K."/>
            <person name="Lian M.M."/>
            <person name="Swann J.B."/>
            <person name="Ohta Y."/>
            <person name="Flajnik M.F."/>
            <person name="Sutoh Y."/>
            <person name="Kasahara M."/>
            <person name="Hoon S."/>
            <person name="Gangu V."/>
            <person name="Roy S.W."/>
            <person name="Irimia M."/>
            <person name="Korzh V."/>
            <person name="Kondrychyn I."/>
            <person name="Lim Z.W."/>
            <person name="Tay B.H."/>
            <person name="Tohari S."/>
            <person name="Kong K.W."/>
            <person name="Ho S."/>
            <person name="Lorente-Galdos B."/>
            <person name="Quilez J."/>
            <person name="Marques-Bonet T."/>
            <person name="Raney B.J."/>
            <person name="Ingham P.W."/>
            <person name="Tay A."/>
            <person name="Hillier L.W."/>
            <person name="Minx P."/>
            <person name="Boehm T."/>
            <person name="Wilson R.K."/>
            <person name="Brenner S."/>
            <person name="Warren W.C."/>
        </authorList>
    </citation>
    <scope>NUCLEOTIDE SEQUENCE [LARGE SCALE GENOMIC DNA]</scope>
</reference>
<dbReference type="SMART" id="SM00181">
    <property type="entry name" value="EGF"/>
    <property type="match status" value="3"/>
</dbReference>
<accession>A0A4W3H524</accession>
<keyword evidence="9" id="KW-1185">Reference proteome</keyword>
<dbReference type="Pfam" id="PF14670">
    <property type="entry name" value="FXa_inhibition"/>
    <property type="match status" value="2"/>
</dbReference>
<dbReference type="InterPro" id="IPR057774">
    <property type="entry name" value="D8C_UMOD/GP2/OIT3-like"/>
</dbReference>
<name>A0A4W3H524_CALMI</name>
<dbReference type="Proteomes" id="UP000314986">
    <property type="component" value="Unassembled WGS sequence"/>
</dbReference>
<keyword evidence="2 6" id="KW-0732">Signal</keyword>
<dbReference type="GO" id="GO:0005509">
    <property type="term" value="F:calcium ion binding"/>
    <property type="evidence" value="ECO:0007669"/>
    <property type="project" value="InterPro"/>
</dbReference>
<dbReference type="AlphaFoldDB" id="A0A4W3H524"/>
<keyword evidence="5" id="KW-0325">Glycoprotein</keyword>
<evidence type="ECO:0000256" key="5">
    <source>
        <dbReference type="ARBA" id="ARBA00023180"/>
    </source>
</evidence>
<gene>
    <name evidence="8" type="primary">oit3</name>
</gene>
<dbReference type="Gene3D" id="2.60.40.3210">
    <property type="entry name" value="Zona pellucida, ZP-N domain"/>
    <property type="match status" value="1"/>
</dbReference>
<dbReference type="InterPro" id="IPR055355">
    <property type="entry name" value="ZP-C"/>
</dbReference>
<reference evidence="9" key="1">
    <citation type="journal article" date="2006" name="Science">
        <title>Ancient noncoding elements conserved in the human genome.</title>
        <authorList>
            <person name="Venkatesh B."/>
            <person name="Kirkness E.F."/>
            <person name="Loh Y.H."/>
            <person name="Halpern A.L."/>
            <person name="Lee A.P."/>
            <person name="Johnson J."/>
            <person name="Dandona N."/>
            <person name="Viswanathan L.D."/>
            <person name="Tay A."/>
            <person name="Venter J.C."/>
            <person name="Strausberg R.L."/>
            <person name="Brenner S."/>
        </authorList>
    </citation>
    <scope>NUCLEOTIDE SEQUENCE [LARGE SCALE GENOMIC DNA]</scope>
</reference>
<dbReference type="PANTHER" id="PTHR14002">
    <property type="entry name" value="ENDOGLIN/TGF-BETA RECEPTOR TYPE III"/>
    <property type="match status" value="1"/>
</dbReference>
<dbReference type="InParanoid" id="A0A4W3H524"/>
<dbReference type="CTD" id="170392"/>
<dbReference type="SUPFAM" id="SSF57196">
    <property type="entry name" value="EGF/Laminin"/>
    <property type="match status" value="2"/>
</dbReference>